<organism evidence="2 3">
    <name type="scientific">Lactuca saligna</name>
    <name type="common">Willowleaf lettuce</name>
    <dbReference type="NCBI Taxonomy" id="75948"/>
    <lineage>
        <taxon>Eukaryota</taxon>
        <taxon>Viridiplantae</taxon>
        <taxon>Streptophyta</taxon>
        <taxon>Embryophyta</taxon>
        <taxon>Tracheophyta</taxon>
        <taxon>Spermatophyta</taxon>
        <taxon>Magnoliopsida</taxon>
        <taxon>eudicotyledons</taxon>
        <taxon>Gunneridae</taxon>
        <taxon>Pentapetalae</taxon>
        <taxon>asterids</taxon>
        <taxon>campanulids</taxon>
        <taxon>Asterales</taxon>
        <taxon>Asteraceae</taxon>
        <taxon>Cichorioideae</taxon>
        <taxon>Cichorieae</taxon>
        <taxon>Lactucinae</taxon>
        <taxon>Lactuca</taxon>
    </lineage>
</organism>
<evidence type="ECO:0000256" key="1">
    <source>
        <dbReference type="SAM" id="MobiDB-lite"/>
    </source>
</evidence>
<dbReference type="EMBL" id="OX465086">
    <property type="protein sequence ID" value="CAI9264061.1"/>
    <property type="molecule type" value="Genomic_DNA"/>
</dbReference>
<reference evidence="2" key="1">
    <citation type="submission" date="2023-04" db="EMBL/GenBank/DDBJ databases">
        <authorList>
            <person name="Vijverberg K."/>
            <person name="Xiong W."/>
            <person name="Schranz E."/>
        </authorList>
    </citation>
    <scope>NUCLEOTIDE SEQUENCE</scope>
</reference>
<proteinExistence type="predicted"/>
<evidence type="ECO:0000313" key="2">
    <source>
        <dbReference type="EMBL" id="CAI9264061.1"/>
    </source>
</evidence>
<name>A0AA35Y9U1_LACSI</name>
<feature type="region of interest" description="Disordered" evidence="1">
    <location>
        <begin position="244"/>
        <end position="279"/>
    </location>
</feature>
<dbReference type="AlphaFoldDB" id="A0AA35Y9U1"/>
<accession>A0AA35Y9U1</accession>
<protein>
    <submittedName>
        <fullName evidence="2">Uncharacterized protein</fullName>
    </submittedName>
</protein>
<feature type="compositionally biased region" description="Basic and acidic residues" evidence="1">
    <location>
        <begin position="244"/>
        <end position="253"/>
    </location>
</feature>
<gene>
    <name evidence="2" type="ORF">LSALG_LOCUS4726</name>
</gene>
<keyword evidence="3" id="KW-1185">Reference proteome</keyword>
<dbReference type="Proteomes" id="UP001177003">
    <property type="component" value="Chromosome 0"/>
</dbReference>
<sequence>MMTRLVVDKISKFTCVEFETLPSIMPHDTFIIPPKTTSILITIAPYHPPVSSQQQTSIPLYTPMFTDSTVPPTTTTIPLVSVNVSNTGAKPSSFSTHVSHLVSPHNRDDRDMIFDDAEDEDLGGFTYSPFQIQTESEAIESILDIITKEHSANAAKMNKGVADSAEVCKTTTKKFDKPITDTTTIMENFQTTFNSNTPTTNEALKSLGSLFKYEKTKLQEIHTGLKTDHEAFQTSISSQISKLQDESAKESDITHSLFPQDERSKGVMYETRSFRETSR</sequence>
<evidence type="ECO:0000313" key="3">
    <source>
        <dbReference type="Proteomes" id="UP001177003"/>
    </source>
</evidence>